<proteinExistence type="predicted"/>
<sequence length="233" mass="27530">MREIIAVKKDFIAFNKKSFCQDRLLTSGKAYYLHYKDNNKFCGYAGKECAKQKCNNDLNAIPDFTKSLISNFKKETKIIQGKKHTHRANLSKSDISMAIEYVVLRQSKMKKFKKANYFILNDYYKEYLKTNILSPNSIKHIINIEKKAPLRFKLENLLTCYAYEYKILLALKSIPSNKRTYLSSILSNLRKYYTLTDRQINGVERWFKKIRNKEVAEAKLKKILYQKPHEKIP</sequence>
<dbReference type="EMBL" id="AACPZY010000034">
    <property type="protein sequence ID" value="EAL6463514.1"/>
    <property type="molecule type" value="Genomic_DNA"/>
</dbReference>
<name>A0A5T1TYT7_CAMCO</name>
<accession>A0A5T1TYT7</accession>
<comment type="caution">
    <text evidence="1">The sequence shown here is derived from an EMBL/GenBank/DDBJ whole genome shotgun (WGS) entry which is preliminary data.</text>
</comment>
<dbReference type="AlphaFoldDB" id="A0A5T1TYT7"/>
<protein>
    <submittedName>
        <fullName evidence="1">Uncharacterized protein</fullName>
    </submittedName>
</protein>
<organism evidence="1">
    <name type="scientific">Campylobacter coli</name>
    <dbReference type="NCBI Taxonomy" id="195"/>
    <lineage>
        <taxon>Bacteria</taxon>
        <taxon>Pseudomonadati</taxon>
        <taxon>Campylobacterota</taxon>
        <taxon>Epsilonproteobacteria</taxon>
        <taxon>Campylobacterales</taxon>
        <taxon>Campylobacteraceae</taxon>
        <taxon>Campylobacter</taxon>
    </lineage>
</organism>
<gene>
    <name evidence="1" type="ORF">DST41_07620</name>
</gene>
<reference evidence="1" key="1">
    <citation type="submission" date="2018-07" db="EMBL/GenBank/DDBJ databases">
        <authorList>
            <consortium name="NARMS: The National Antimicrobial Resistance Monitoring System"/>
        </authorList>
    </citation>
    <scope>NUCLEOTIDE SEQUENCE</scope>
    <source>
        <strain evidence="1">CVM N17C008</strain>
    </source>
</reference>
<evidence type="ECO:0000313" key="1">
    <source>
        <dbReference type="EMBL" id="EAL6463514.1"/>
    </source>
</evidence>